<name>S3P116_9GAMM</name>
<sequence>MAFDLVQYFAEQIKTQKPQLLNNYSDGQRENLLDEMCSLSLARIICLWREQPSKMYQEIHAINPLYIQEIARHLTTSPLNESELSHQDFEQTATDLFNLQFIELKQLDEIGHYGENGMHELLVGQIEHLSGQAKDWVWSLSGLTELLGSQRTEEDELSLEESMKEFNQMVHAQQTHNDVETVEQVAVPELKPTWAKVLEPIVALVVLWILYDALTKYVFI</sequence>
<dbReference type="Proteomes" id="UP000014568">
    <property type="component" value="Unassembled WGS sequence"/>
</dbReference>
<evidence type="ECO:0000313" key="2">
    <source>
        <dbReference type="Proteomes" id="UP000014568"/>
    </source>
</evidence>
<dbReference type="HOGENOM" id="CLU_1253701_0_0_6"/>
<dbReference type="PATRIC" id="fig|421052.3.peg.542"/>
<gene>
    <name evidence="1" type="ORF">F945_00546</name>
</gene>
<dbReference type="OrthoDB" id="6717066at2"/>
<accession>S3P116</accession>
<dbReference type="eggNOG" id="ENOG502ZT2Y">
    <property type="taxonomic scope" value="Bacteria"/>
</dbReference>
<dbReference type="RefSeq" id="WP_016654981.1">
    <property type="nucleotide sequence ID" value="NZ_KE340348.1"/>
</dbReference>
<dbReference type="EMBL" id="ATGI01000005">
    <property type="protein sequence ID" value="EPF80094.1"/>
    <property type="molecule type" value="Genomic_DNA"/>
</dbReference>
<comment type="caution">
    <text evidence="1">The sequence shown here is derived from an EMBL/GenBank/DDBJ whole genome shotgun (WGS) entry which is preliminary data.</text>
</comment>
<reference evidence="1 2" key="1">
    <citation type="submission" date="2013-06" db="EMBL/GenBank/DDBJ databases">
        <title>The Genome Sequence of Acinetobacter rudis CIP 110305.</title>
        <authorList>
            <consortium name="The Broad Institute Genome Sequencing Platform"/>
            <consortium name="The Broad Institute Genome Sequencing Center for Infectious Disease"/>
            <person name="Cerqueira G."/>
            <person name="Feldgarden M."/>
            <person name="Courvalin P."/>
            <person name="Perichon B."/>
            <person name="Grillot-Courvalin C."/>
            <person name="Clermont D."/>
            <person name="Rocha E."/>
            <person name="Yoon E.-J."/>
            <person name="Nemec A."/>
            <person name="Young S.K."/>
            <person name="Zeng Q."/>
            <person name="Gargeya S."/>
            <person name="Fitzgerald M."/>
            <person name="Abouelleil A."/>
            <person name="Alvarado L."/>
            <person name="Berlin A.M."/>
            <person name="Chapman S.B."/>
            <person name="Dewar J."/>
            <person name="Goldberg J."/>
            <person name="Griggs A."/>
            <person name="Gujja S."/>
            <person name="Hansen M."/>
            <person name="Howarth C."/>
            <person name="Imamovic A."/>
            <person name="Larimer J."/>
            <person name="McCowan C."/>
            <person name="Murphy C."/>
            <person name="Pearson M."/>
            <person name="Priest M."/>
            <person name="Roberts A."/>
            <person name="Saif S."/>
            <person name="Shea T."/>
            <person name="Sykes S."/>
            <person name="Wortman J."/>
            <person name="Nusbaum C."/>
            <person name="Birren B."/>
        </authorList>
    </citation>
    <scope>NUCLEOTIDE SEQUENCE [LARGE SCALE GENOMIC DNA]</scope>
    <source>
        <strain evidence="1 2">CIP 110305</strain>
    </source>
</reference>
<dbReference type="AlphaFoldDB" id="S3P116"/>
<dbReference type="STRING" id="632955.GCA_000829675_00540"/>
<protein>
    <submittedName>
        <fullName evidence="1">Uncharacterized protein</fullName>
    </submittedName>
</protein>
<keyword evidence="2" id="KW-1185">Reference proteome</keyword>
<evidence type="ECO:0000313" key="1">
    <source>
        <dbReference type="EMBL" id="EPF80094.1"/>
    </source>
</evidence>
<organism evidence="1 2">
    <name type="scientific">Acinetobacter rudis CIP 110305</name>
    <dbReference type="NCBI Taxonomy" id="421052"/>
    <lineage>
        <taxon>Bacteria</taxon>
        <taxon>Pseudomonadati</taxon>
        <taxon>Pseudomonadota</taxon>
        <taxon>Gammaproteobacteria</taxon>
        <taxon>Moraxellales</taxon>
        <taxon>Moraxellaceae</taxon>
        <taxon>Acinetobacter</taxon>
    </lineage>
</organism>
<proteinExistence type="predicted"/>